<evidence type="ECO:0000256" key="1">
    <source>
        <dbReference type="PROSITE-ProRule" id="PRU00221"/>
    </source>
</evidence>
<dbReference type="InterPro" id="IPR015943">
    <property type="entry name" value="WD40/YVTN_repeat-like_dom_sf"/>
</dbReference>
<dbReference type="AlphaFoldDB" id="A0AAD1UJU9"/>
<dbReference type="PANTHER" id="PTHR19846">
    <property type="entry name" value="WD40 REPEAT PROTEIN"/>
    <property type="match status" value="1"/>
</dbReference>
<dbReference type="InterPro" id="IPR036322">
    <property type="entry name" value="WD40_repeat_dom_sf"/>
</dbReference>
<dbReference type="Pfam" id="PF00400">
    <property type="entry name" value="WD40"/>
    <property type="match status" value="2"/>
</dbReference>
<reference evidence="2" key="1">
    <citation type="submission" date="2023-07" db="EMBL/GenBank/DDBJ databases">
        <authorList>
            <consortium name="AG Swart"/>
            <person name="Singh M."/>
            <person name="Singh A."/>
            <person name="Seah K."/>
            <person name="Emmerich C."/>
        </authorList>
    </citation>
    <scope>NUCLEOTIDE SEQUENCE</scope>
    <source>
        <strain evidence="2">DP1</strain>
    </source>
</reference>
<dbReference type="GO" id="GO:0017070">
    <property type="term" value="F:U6 snRNA binding"/>
    <property type="evidence" value="ECO:0007669"/>
    <property type="project" value="TreeGrafter"/>
</dbReference>
<feature type="repeat" description="WD" evidence="1">
    <location>
        <begin position="79"/>
        <end position="121"/>
    </location>
</feature>
<dbReference type="PANTHER" id="PTHR19846:SF0">
    <property type="entry name" value="PRE-MRNA PROCESSING FACTOR 4"/>
    <property type="match status" value="1"/>
</dbReference>
<keyword evidence="1" id="KW-0853">WD repeat</keyword>
<dbReference type="Proteomes" id="UP001295684">
    <property type="component" value="Unassembled WGS sequence"/>
</dbReference>
<dbReference type="GO" id="GO:0000398">
    <property type="term" value="P:mRNA splicing, via spliceosome"/>
    <property type="evidence" value="ECO:0007669"/>
    <property type="project" value="TreeGrafter"/>
</dbReference>
<proteinExistence type="predicted"/>
<dbReference type="SMART" id="SM00320">
    <property type="entry name" value="WD40"/>
    <property type="match status" value="3"/>
</dbReference>
<evidence type="ECO:0000313" key="2">
    <source>
        <dbReference type="EMBL" id="CAI2368255.1"/>
    </source>
</evidence>
<dbReference type="PROSITE" id="PS50082">
    <property type="entry name" value="WD_REPEATS_2"/>
    <property type="match status" value="2"/>
</dbReference>
<dbReference type="SUPFAM" id="SSF50978">
    <property type="entry name" value="WD40 repeat-like"/>
    <property type="match status" value="1"/>
</dbReference>
<protein>
    <submittedName>
        <fullName evidence="2">Uncharacterized protein</fullName>
    </submittedName>
</protein>
<keyword evidence="3" id="KW-1185">Reference proteome</keyword>
<comment type="caution">
    <text evidence="2">The sequence shown here is derived from an EMBL/GenBank/DDBJ whole genome shotgun (WGS) entry which is preliminary data.</text>
</comment>
<gene>
    <name evidence="2" type="ORF">ECRASSUSDP1_LOCUS9546</name>
</gene>
<dbReference type="GO" id="GO:0046540">
    <property type="term" value="C:U4/U6 x U5 tri-snRNP complex"/>
    <property type="evidence" value="ECO:0007669"/>
    <property type="project" value="TreeGrafter"/>
</dbReference>
<accession>A0AAD1UJU9</accession>
<dbReference type="InterPro" id="IPR001680">
    <property type="entry name" value="WD40_rpt"/>
</dbReference>
<sequence>MCMCLSTRPCLKNQQFQMKRRPSSKTTRSKNLKNLRFCKLISYLCPTCFNKNEYKFITSSYDRTCKVWDTITGKELLSLEGHKNVVYTMAFNKPFGDKIVADSFDRTAKLWDSNSGDCLYTLVGHTMEIVYLVFDPNGWSMKYYEYLDYIV</sequence>
<name>A0AAD1UJU9_EUPCR</name>
<feature type="repeat" description="WD" evidence="1">
    <location>
        <begin position="49"/>
        <end position="78"/>
    </location>
</feature>
<dbReference type="EMBL" id="CAMPGE010009388">
    <property type="protein sequence ID" value="CAI2368255.1"/>
    <property type="molecule type" value="Genomic_DNA"/>
</dbReference>
<dbReference type="Gene3D" id="2.130.10.10">
    <property type="entry name" value="YVTN repeat-like/Quinoprotein amine dehydrogenase"/>
    <property type="match status" value="1"/>
</dbReference>
<evidence type="ECO:0000313" key="3">
    <source>
        <dbReference type="Proteomes" id="UP001295684"/>
    </source>
</evidence>
<dbReference type="PROSITE" id="PS50294">
    <property type="entry name" value="WD_REPEATS_REGION"/>
    <property type="match status" value="1"/>
</dbReference>
<dbReference type="GO" id="GO:0030621">
    <property type="term" value="F:U4 snRNA binding"/>
    <property type="evidence" value="ECO:0007669"/>
    <property type="project" value="TreeGrafter"/>
</dbReference>
<organism evidence="2 3">
    <name type="scientific">Euplotes crassus</name>
    <dbReference type="NCBI Taxonomy" id="5936"/>
    <lineage>
        <taxon>Eukaryota</taxon>
        <taxon>Sar</taxon>
        <taxon>Alveolata</taxon>
        <taxon>Ciliophora</taxon>
        <taxon>Intramacronucleata</taxon>
        <taxon>Spirotrichea</taxon>
        <taxon>Hypotrichia</taxon>
        <taxon>Euplotida</taxon>
        <taxon>Euplotidae</taxon>
        <taxon>Moneuplotes</taxon>
    </lineage>
</organism>